<reference evidence="1 2" key="1">
    <citation type="submission" date="2020-04" db="EMBL/GenBank/DDBJ databases">
        <title>Draft genome of Leeia sp. IMCC25680.</title>
        <authorList>
            <person name="Song J."/>
            <person name="Cho J.-C."/>
        </authorList>
    </citation>
    <scope>NUCLEOTIDE SEQUENCE [LARGE SCALE GENOMIC DNA]</scope>
    <source>
        <strain evidence="1 2">IMCC25680</strain>
    </source>
</reference>
<evidence type="ECO:0000313" key="1">
    <source>
        <dbReference type="EMBL" id="NLR75291.1"/>
    </source>
</evidence>
<proteinExistence type="predicted"/>
<evidence type="ECO:0000313" key="2">
    <source>
        <dbReference type="Proteomes" id="UP000587991"/>
    </source>
</evidence>
<dbReference type="Proteomes" id="UP000587991">
    <property type="component" value="Unassembled WGS sequence"/>
</dbReference>
<sequence length="534" mass="58965">MRLAAFPEGNTAWRIDWFGDLAFPNRHLRRQQPSVFVHMSPVTDPDALANPSVLLNPAATDFAKGQMGRWVSVGTLALLRVGDVWQNQQLASRPDYQLETFPHLQIGPETSTLVKAGLNKDDKGFLLPLPEHPWHRRGTHAYCIELSLPDGRRIIVPCMELIRFYFGSSSSLLTALFLPPLQRDTLYTQARFDSKTRQLVLKLAAQISGASASDIGRLYLCKEAWHAAMAIGTSILKASTAGHAIYPQCFFPFEGITSLTAAGKWLPGEGGPDRTFIVFNLRSCSHPFPFKSLKYETSDIRPRPILENTGGSAHPCGDTNRHRAVADSADQRLVEQDPSNQLQPRPRHLRAEHRFPDLTKKPVWRDQGLTTTSTSGGFSAGPGIPEAAIGEAGSNRRVRPTALSVAMSSPQPPPAFLMPLLQKLQQMKDVTITLLTASEQDGWTVPAPLIHDDEGVIDPKLFMDGEDGVNRLRRAVVFLVISHDLMHHHVSVEANEPFVQVLPIHSGEEGCETSLMHAVRLYLDGLDLAPEPLV</sequence>
<dbReference type="AlphaFoldDB" id="A0A847S066"/>
<protein>
    <submittedName>
        <fullName evidence="1">Uncharacterized protein</fullName>
    </submittedName>
</protein>
<comment type="caution">
    <text evidence="1">The sequence shown here is derived from an EMBL/GenBank/DDBJ whole genome shotgun (WGS) entry which is preliminary data.</text>
</comment>
<keyword evidence="2" id="KW-1185">Reference proteome</keyword>
<gene>
    <name evidence="1" type="ORF">HF682_08980</name>
</gene>
<dbReference type="RefSeq" id="WP_168876831.1">
    <property type="nucleotide sequence ID" value="NZ_JABAIM010000001.1"/>
</dbReference>
<name>A0A847S066_9NEIS</name>
<dbReference type="EMBL" id="JABAIM010000001">
    <property type="protein sequence ID" value="NLR75291.1"/>
    <property type="molecule type" value="Genomic_DNA"/>
</dbReference>
<organism evidence="1 2">
    <name type="scientific">Leeia aquatica</name>
    <dbReference type="NCBI Taxonomy" id="2725557"/>
    <lineage>
        <taxon>Bacteria</taxon>
        <taxon>Pseudomonadati</taxon>
        <taxon>Pseudomonadota</taxon>
        <taxon>Betaproteobacteria</taxon>
        <taxon>Neisseriales</taxon>
        <taxon>Leeiaceae</taxon>
        <taxon>Leeia</taxon>
    </lineage>
</organism>
<accession>A0A847S066</accession>